<dbReference type="EMBL" id="UINC01163129">
    <property type="protein sequence ID" value="SVD63269.1"/>
    <property type="molecule type" value="Genomic_DNA"/>
</dbReference>
<dbReference type="Pfam" id="PF00072">
    <property type="entry name" value="Response_reg"/>
    <property type="match status" value="1"/>
</dbReference>
<dbReference type="SMART" id="SM00448">
    <property type="entry name" value="REC"/>
    <property type="match status" value="1"/>
</dbReference>
<dbReference type="InterPro" id="IPR001789">
    <property type="entry name" value="Sig_transdc_resp-reg_receiver"/>
</dbReference>
<accession>A0A382WXD3</accession>
<dbReference type="SUPFAM" id="SSF52172">
    <property type="entry name" value="CheY-like"/>
    <property type="match status" value="1"/>
</dbReference>
<proteinExistence type="predicted"/>
<dbReference type="PANTHER" id="PTHR44591:SF3">
    <property type="entry name" value="RESPONSE REGULATORY DOMAIN-CONTAINING PROTEIN"/>
    <property type="match status" value="1"/>
</dbReference>
<dbReference type="InterPro" id="IPR011006">
    <property type="entry name" value="CheY-like_superfamily"/>
</dbReference>
<keyword evidence="1" id="KW-0597">Phosphoprotein</keyword>
<gene>
    <name evidence="3" type="ORF">METZ01_LOCUS416123</name>
</gene>
<dbReference type="PROSITE" id="PS50110">
    <property type="entry name" value="RESPONSE_REGULATORY"/>
    <property type="match status" value="1"/>
</dbReference>
<dbReference type="InterPro" id="IPR050595">
    <property type="entry name" value="Bact_response_regulator"/>
</dbReference>
<dbReference type="PANTHER" id="PTHR44591">
    <property type="entry name" value="STRESS RESPONSE REGULATOR PROTEIN 1"/>
    <property type="match status" value="1"/>
</dbReference>
<dbReference type="GO" id="GO:0000160">
    <property type="term" value="P:phosphorelay signal transduction system"/>
    <property type="evidence" value="ECO:0007669"/>
    <property type="project" value="InterPro"/>
</dbReference>
<protein>
    <recommendedName>
        <fullName evidence="2">Response regulatory domain-containing protein</fullName>
    </recommendedName>
</protein>
<dbReference type="AlphaFoldDB" id="A0A382WXD3"/>
<feature type="domain" description="Response regulatory" evidence="2">
    <location>
        <begin position="6"/>
        <end position="98"/>
    </location>
</feature>
<reference evidence="3" key="1">
    <citation type="submission" date="2018-05" db="EMBL/GenBank/DDBJ databases">
        <authorList>
            <person name="Lanie J.A."/>
            <person name="Ng W.-L."/>
            <person name="Kazmierczak K.M."/>
            <person name="Andrzejewski T.M."/>
            <person name="Davidsen T.M."/>
            <person name="Wayne K.J."/>
            <person name="Tettelin H."/>
            <person name="Glass J.I."/>
            <person name="Rusch D."/>
            <person name="Podicherti R."/>
            <person name="Tsui H.-C.T."/>
            <person name="Winkler M.E."/>
        </authorList>
    </citation>
    <scope>NUCLEOTIDE SEQUENCE</scope>
</reference>
<evidence type="ECO:0000259" key="2">
    <source>
        <dbReference type="PROSITE" id="PS50110"/>
    </source>
</evidence>
<name>A0A382WXD3_9ZZZZ</name>
<organism evidence="3">
    <name type="scientific">marine metagenome</name>
    <dbReference type="NCBI Taxonomy" id="408172"/>
    <lineage>
        <taxon>unclassified sequences</taxon>
        <taxon>metagenomes</taxon>
        <taxon>ecological metagenomes</taxon>
    </lineage>
</organism>
<evidence type="ECO:0000256" key="1">
    <source>
        <dbReference type="ARBA" id="ARBA00022553"/>
    </source>
</evidence>
<evidence type="ECO:0000313" key="3">
    <source>
        <dbReference type="EMBL" id="SVD63269.1"/>
    </source>
</evidence>
<dbReference type="Gene3D" id="3.40.50.2300">
    <property type="match status" value="1"/>
</dbReference>
<sequence length="98" mass="11379">MNPFTKILVVEDEPTSAKLVTYHLRMMGFKNTTEVADGKSALEHLKKEKADLVIADWHMPNMNGLNLFRALREEELWQDIPFLMITVEKDHQKVQEAI</sequence>